<dbReference type="Gene3D" id="3.90.960.10">
    <property type="entry name" value="YbaK/aminoacyl-tRNA synthetase-associated domain"/>
    <property type="match status" value="1"/>
</dbReference>
<dbReference type="PANTHER" id="PTHR30411:SF1">
    <property type="entry name" value="CYTOPLASMIC PROTEIN"/>
    <property type="match status" value="1"/>
</dbReference>
<dbReference type="Proteomes" id="UP000609346">
    <property type="component" value="Unassembled WGS sequence"/>
</dbReference>
<dbReference type="RefSeq" id="WP_191206463.1">
    <property type="nucleotide sequence ID" value="NZ_JACXZA010000008.1"/>
</dbReference>
<organism evidence="2 3">
    <name type="scientific">Paenibacillus terricola</name>
    <dbReference type="NCBI Taxonomy" id="2763503"/>
    <lineage>
        <taxon>Bacteria</taxon>
        <taxon>Bacillati</taxon>
        <taxon>Bacillota</taxon>
        <taxon>Bacilli</taxon>
        <taxon>Bacillales</taxon>
        <taxon>Paenibacillaceae</taxon>
        <taxon>Paenibacillus</taxon>
    </lineage>
</organism>
<proteinExistence type="predicted"/>
<keyword evidence="3" id="KW-1185">Reference proteome</keyword>
<evidence type="ECO:0000313" key="2">
    <source>
        <dbReference type="EMBL" id="MBD3922155.1"/>
    </source>
</evidence>
<reference evidence="2 3" key="1">
    <citation type="submission" date="2020-09" db="EMBL/GenBank/DDBJ databases">
        <title>Paenibacillus sp. strain PR3 16S rRNA gene Genome sequencing and assembly.</title>
        <authorList>
            <person name="Kim J."/>
        </authorList>
    </citation>
    <scope>NUCLEOTIDE SEQUENCE [LARGE SCALE GENOMIC DNA]</scope>
    <source>
        <strain evidence="2 3">PR3</strain>
    </source>
</reference>
<accession>A0ABR8N4L7</accession>
<gene>
    <name evidence="2" type="ORF">H8B09_25585</name>
</gene>
<dbReference type="InterPro" id="IPR007214">
    <property type="entry name" value="YbaK/aa-tRNA-synth-assoc-dom"/>
</dbReference>
<dbReference type="SUPFAM" id="SSF55826">
    <property type="entry name" value="YbaK/ProRS associated domain"/>
    <property type="match status" value="1"/>
</dbReference>
<evidence type="ECO:0000259" key="1">
    <source>
        <dbReference type="Pfam" id="PF04073"/>
    </source>
</evidence>
<dbReference type="CDD" id="cd04332">
    <property type="entry name" value="YbaK_like"/>
    <property type="match status" value="1"/>
</dbReference>
<dbReference type="Pfam" id="PF04073">
    <property type="entry name" value="tRNA_edit"/>
    <property type="match status" value="1"/>
</dbReference>
<comment type="caution">
    <text evidence="2">The sequence shown here is derived from an EMBL/GenBank/DDBJ whole genome shotgun (WGS) entry which is preliminary data.</text>
</comment>
<dbReference type="EMBL" id="JACXZA010000008">
    <property type="protein sequence ID" value="MBD3922155.1"/>
    <property type="molecule type" value="Genomic_DNA"/>
</dbReference>
<dbReference type="PANTHER" id="PTHR30411">
    <property type="entry name" value="CYTOPLASMIC PROTEIN"/>
    <property type="match status" value="1"/>
</dbReference>
<name>A0ABR8N4L7_9BACL</name>
<protein>
    <submittedName>
        <fullName evidence="2">YbaK/EbsC family protein</fullName>
    </submittedName>
</protein>
<sequence length="151" mass="16695">MDELLAKLNQYDVVYEIIEHTKQIHSAQEGAEYFGIDIGQTAPTLIMKTDKGYYAVIICGDYGRVDLEAMKALLNVEQLRLAKPNEVEQVTGSKIGSVALINSGLPTIIDKQLFRYDYVYGGTGVPQTTLKLPPDAIVQLNEIVGYLRADS</sequence>
<dbReference type="InterPro" id="IPR036754">
    <property type="entry name" value="YbaK/aa-tRNA-synt-asso_dom_sf"/>
</dbReference>
<evidence type="ECO:0000313" key="3">
    <source>
        <dbReference type="Proteomes" id="UP000609346"/>
    </source>
</evidence>
<feature type="domain" description="YbaK/aminoacyl-tRNA synthetase-associated" evidence="1">
    <location>
        <begin position="21"/>
        <end position="138"/>
    </location>
</feature>